<comment type="subcellular location">
    <subcellularLocation>
        <location evidence="1">Cell outer membrane</location>
    </subcellularLocation>
</comment>
<dbReference type="PROSITE" id="PS51257">
    <property type="entry name" value="PROKAR_LIPOPROTEIN"/>
    <property type="match status" value="1"/>
</dbReference>
<evidence type="ECO:0000313" key="9">
    <source>
        <dbReference type="Proteomes" id="UP000784286"/>
    </source>
</evidence>
<dbReference type="GO" id="GO:0009279">
    <property type="term" value="C:cell outer membrane"/>
    <property type="evidence" value="ECO:0007669"/>
    <property type="project" value="UniProtKB-SubCell"/>
</dbReference>
<reference evidence="8" key="1">
    <citation type="journal article" date="2021" name="PeerJ">
        <title>Extensive microbial diversity within the chicken gut microbiome revealed by metagenomics and culture.</title>
        <authorList>
            <person name="Gilroy R."/>
            <person name="Ravi A."/>
            <person name="Getino M."/>
            <person name="Pursley I."/>
            <person name="Horton D.L."/>
            <person name="Alikhan N.F."/>
            <person name="Baker D."/>
            <person name="Gharbi K."/>
            <person name="Hall N."/>
            <person name="Watson M."/>
            <person name="Adriaenssens E.M."/>
            <person name="Foster-Nyarko E."/>
            <person name="Jarju S."/>
            <person name="Secka A."/>
            <person name="Antonio M."/>
            <person name="Oren A."/>
            <person name="Chaudhuri R.R."/>
            <person name="La Ragione R."/>
            <person name="Hildebrand F."/>
            <person name="Pallen M.J."/>
        </authorList>
    </citation>
    <scope>NUCLEOTIDE SEQUENCE</scope>
    <source>
        <strain evidence="8">8470</strain>
    </source>
</reference>
<gene>
    <name evidence="8" type="ORF">H9928_05475</name>
</gene>
<name>A0A948TMG9_9BACT</name>
<dbReference type="Pfam" id="PF07980">
    <property type="entry name" value="SusD_RagB"/>
    <property type="match status" value="1"/>
</dbReference>
<evidence type="ECO:0000256" key="5">
    <source>
        <dbReference type="ARBA" id="ARBA00023237"/>
    </source>
</evidence>
<dbReference type="SUPFAM" id="SSF48452">
    <property type="entry name" value="TPR-like"/>
    <property type="match status" value="1"/>
</dbReference>
<evidence type="ECO:0000259" key="7">
    <source>
        <dbReference type="Pfam" id="PF14322"/>
    </source>
</evidence>
<dbReference type="Gene3D" id="1.25.40.390">
    <property type="match status" value="1"/>
</dbReference>
<feature type="domain" description="SusD-like N-terminal" evidence="7">
    <location>
        <begin position="23"/>
        <end position="219"/>
    </location>
</feature>
<reference evidence="8" key="2">
    <citation type="submission" date="2021-04" db="EMBL/GenBank/DDBJ databases">
        <authorList>
            <person name="Gilroy R."/>
        </authorList>
    </citation>
    <scope>NUCLEOTIDE SEQUENCE</scope>
    <source>
        <strain evidence="8">8470</strain>
    </source>
</reference>
<keyword evidence="5" id="KW-0998">Cell outer membrane</keyword>
<feature type="domain" description="RagB/SusD" evidence="6">
    <location>
        <begin position="271"/>
        <end position="597"/>
    </location>
</feature>
<dbReference type="EMBL" id="JAHLFJ010000050">
    <property type="protein sequence ID" value="MBU3855994.1"/>
    <property type="molecule type" value="Genomic_DNA"/>
</dbReference>
<protein>
    <submittedName>
        <fullName evidence="8">RagB/SusD family nutrient uptake outer membrane protein</fullName>
    </submittedName>
</protein>
<keyword evidence="3" id="KW-0732">Signal</keyword>
<dbReference type="InterPro" id="IPR033985">
    <property type="entry name" value="SusD-like_N"/>
</dbReference>
<dbReference type="Pfam" id="PF14322">
    <property type="entry name" value="SusD-like_3"/>
    <property type="match status" value="1"/>
</dbReference>
<dbReference type="Proteomes" id="UP000784286">
    <property type="component" value="Unassembled WGS sequence"/>
</dbReference>
<evidence type="ECO:0000259" key="6">
    <source>
        <dbReference type="Pfam" id="PF07980"/>
    </source>
</evidence>
<organism evidence="8 9">
    <name type="scientific">Candidatus Phocaeicola excrementipullorum</name>
    <dbReference type="NCBI Taxonomy" id="2838731"/>
    <lineage>
        <taxon>Bacteria</taxon>
        <taxon>Pseudomonadati</taxon>
        <taxon>Bacteroidota</taxon>
        <taxon>Bacteroidia</taxon>
        <taxon>Bacteroidales</taxon>
        <taxon>Bacteroidaceae</taxon>
        <taxon>Phocaeicola</taxon>
    </lineage>
</organism>
<evidence type="ECO:0000256" key="3">
    <source>
        <dbReference type="ARBA" id="ARBA00022729"/>
    </source>
</evidence>
<sequence length="597" mass="67925">MKAYKLILGLGACMCLTTGCYDLDVYPEDELSSGTFFQTQDHADQAMMGVYNIMTDNDVFGRQFAFDCLGGIGAGYDPYAYQSIARGTYTTSESAVSNKFQKLYEGISRANIVLQNVDNCDMTDDLKLQYKAEAKFMRALFYFTLLDFWGGVPIYDEETVVSEDFMNMLEPRSTAEQVRAFIIEDLNDAIDYLPGEWDNTNSGRATCGAALALKGKVYLWNKQYQEALNCFNELLDNTEGKYATYKLYQPTGDSKTDYANLFKPGGDESSEMIFAIQNIGGVGQNFGMPMTFYMGTRASYGSCWNNMMVATTFADSYETRNGRNYDYSTFQFDWDSFTGLNYSTDESVRKQVFYSTLNADKTAVATYTAYRDQLIDMYENERDPRMSVSLICPYSTYEGWSQNAPKTTEYVLTGNTNETTVLNGFVQVNQGHELYVWRKFVAEADMDGAINNREDTPINFPLIRLADVYLMMAECHNQMEGGNQSEAIRYINLVRNRVGMPLINETGSPYQVAENKDAVFNCIKHERAVELAAEGHSFSDMKRWGLLETIGREEKYITNINTAFYTRVVRERDYLWPIPQTEMDINPNLKGHQNPGW</sequence>
<dbReference type="InterPro" id="IPR012944">
    <property type="entry name" value="SusD_RagB_dom"/>
</dbReference>
<evidence type="ECO:0000256" key="4">
    <source>
        <dbReference type="ARBA" id="ARBA00023136"/>
    </source>
</evidence>
<proteinExistence type="inferred from homology"/>
<accession>A0A948TMG9</accession>
<evidence type="ECO:0000313" key="8">
    <source>
        <dbReference type="EMBL" id="MBU3855994.1"/>
    </source>
</evidence>
<evidence type="ECO:0000256" key="2">
    <source>
        <dbReference type="ARBA" id="ARBA00006275"/>
    </source>
</evidence>
<keyword evidence="4" id="KW-0472">Membrane</keyword>
<dbReference type="InterPro" id="IPR011990">
    <property type="entry name" value="TPR-like_helical_dom_sf"/>
</dbReference>
<dbReference type="AlphaFoldDB" id="A0A948TMG9"/>
<evidence type="ECO:0000256" key="1">
    <source>
        <dbReference type="ARBA" id="ARBA00004442"/>
    </source>
</evidence>
<comment type="similarity">
    <text evidence="2">Belongs to the SusD family.</text>
</comment>
<comment type="caution">
    <text evidence="8">The sequence shown here is derived from an EMBL/GenBank/DDBJ whole genome shotgun (WGS) entry which is preliminary data.</text>
</comment>